<proteinExistence type="predicted"/>
<evidence type="ECO:0000313" key="3">
    <source>
        <dbReference type="Proteomes" id="UP000624709"/>
    </source>
</evidence>
<sequence length="210" mass="22555">MIKQSPELGARVGYRSKPVSEPAAGADNLTLLRWHLDRYDRLRASTVSRAAVVLSASGLVSAAFAVTITQLVGDRFAAVPIALYALCGVIALTGVVLVVVAIFHATDVLTTPRGSSAMFAQKGAIPSSPVFNSTQTARDIGSFAEFATVVDGQTGPRAAEAAKAELWICILQHRYRYEHMRRAVRFLRYAAAVLPVLVTAVIVLSAVYRR</sequence>
<keyword evidence="1" id="KW-0812">Transmembrane</keyword>
<evidence type="ECO:0000313" key="2">
    <source>
        <dbReference type="EMBL" id="GIE64001.1"/>
    </source>
</evidence>
<reference evidence="2 3" key="1">
    <citation type="submission" date="2021-01" db="EMBL/GenBank/DDBJ databases">
        <title>Whole genome shotgun sequence of Actinoplanes palleronii NBRC 14916.</title>
        <authorList>
            <person name="Komaki H."/>
            <person name="Tamura T."/>
        </authorList>
    </citation>
    <scope>NUCLEOTIDE SEQUENCE [LARGE SCALE GENOMIC DNA]</scope>
    <source>
        <strain evidence="2 3">NBRC 14916</strain>
    </source>
</reference>
<feature type="transmembrane region" description="Helical" evidence="1">
    <location>
        <begin position="50"/>
        <end position="69"/>
    </location>
</feature>
<keyword evidence="3" id="KW-1185">Reference proteome</keyword>
<dbReference type="EMBL" id="BOMS01000003">
    <property type="protein sequence ID" value="GIE64001.1"/>
    <property type="molecule type" value="Genomic_DNA"/>
</dbReference>
<feature type="transmembrane region" description="Helical" evidence="1">
    <location>
        <begin position="186"/>
        <end position="208"/>
    </location>
</feature>
<comment type="caution">
    <text evidence="2">The sequence shown here is derived from an EMBL/GenBank/DDBJ whole genome shotgun (WGS) entry which is preliminary data.</text>
</comment>
<keyword evidence="1" id="KW-1133">Transmembrane helix</keyword>
<keyword evidence="1" id="KW-0472">Membrane</keyword>
<feature type="transmembrane region" description="Helical" evidence="1">
    <location>
        <begin position="81"/>
        <end position="103"/>
    </location>
</feature>
<dbReference type="Proteomes" id="UP000624709">
    <property type="component" value="Unassembled WGS sequence"/>
</dbReference>
<evidence type="ECO:0000256" key="1">
    <source>
        <dbReference type="SAM" id="Phobius"/>
    </source>
</evidence>
<gene>
    <name evidence="2" type="ORF">Apa02nite_001090</name>
</gene>
<accession>A0ABQ4B0G4</accession>
<name>A0ABQ4B0G4_9ACTN</name>
<organism evidence="2 3">
    <name type="scientific">Actinoplanes palleronii</name>
    <dbReference type="NCBI Taxonomy" id="113570"/>
    <lineage>
        <taxon>Bacteria</taxon>
        <taxon>Bacillati</taxon>
        <taxon>Actinomycetota</taxon>
        <taxon>Actinomycetes</taxon>
        <taxon>Micromonosporales</taxon>
        <taxon>Micromonosporaceae</taxon>
        <taxon>Actinoplanes</taxon>
    </lineage>
</organism>
<protein>
    <submittedName>
        <fullName evidence="2">Uncharacterized protein</fullName>
    </submittedName>
</protein>